<dbReference type="InterPro" id="IPR000794">
    <property type="entry name" value="Beta-ketoacyl_synthase"/>
</dbReference>
<evidence type="ECO:0000256" key="5">
    <source>
        <dbReference type="RuleBase" id="RU003694"/>
    </source>
</evidence>
<protein>
    <recommendedName>
        <fullName evidence="2">beta-ketoacyl-[acyl-carrier-protein] synthase I</fullName>
        <ecNumber evidence="2">2.3.1.41</ecNumber>
    </recommendedName>
</protein>
<gene>
    <name evidence="7" type="ordered locus">Ecym_4333</name>
</gene>
<proteinExistence type="inferred from homology"/>
<dbReference type="EC" id="2.3.1.41" evidence="2"/>
<evidence type="ECO:0000313" key="7">
    <source>
        <dbReference type="EMBL" id="AET39395.1"/>
    </source>
</evidence>
<evidence type="ECO:0000256" key="3">
    <source>
        <dbReference type="ARBA" id="ARBA00022679"/>
    </source>
</evidence>
<dbReference type="SUPFAM" id="SSF53901">
    <property type="entry name" value="Thiolase-like"/>
    <property type="match status" value="2"/>
</dbReference>
<dbReference type="RefSeq" id="XP_003646212.1">
    <property type="nucleotide sequence ID" value="XM_003646164.1"/>
</dbReference>
<dbReference type="InterPro" id="IPR018201">
    <property type="entry name" value="Ketoacyl_synth_AS"/>
</dbReference>
<dbReference type="KEGG" id="erc:Ecym_4333"/>
<dbReference type="Proteomes" id="UP000006790">
    <property type="component" value="Chromosome 4"/>
</dbReference>
<sequence>MLQRVVVTGLGCYTPLGATLNESWTALLNGRSGVISIQSLKEYEDRYKPFSRIIPPTATVGKVDFNPHDHSILTSQEIRRTSLASQVAVVATHEALSSANLIDGSGESLIGSHLQPERAGCIIGSGLPSMHDIFGATNSLLSLPRTTVSPYFLPKSLNNMACGNVAIKYKLRGVSHCPSTACATGNNAIGDAYNFIRLGYADMIVAGASEMSVHPLPLAGFIKAKSITPTGISRPFDSLRDGFVLGEGCGMAVLESLSHALKRKANIIAEVVGYGLSTDAYHITSPLQNGDGARRAMEMAIRQGMRWEDRNQIGYVNAHATSTVLGDRAEAQAIKNIFQDGNAEVCIGSNKGHMGHLLGAAGAVEAVFSLRSLKDGIVPNTLNLNIPGGADGDKETYFTGLQFVMGKPKRISLRYVLNNSFGFGGINSSLLFKKFE</sequence>
<comment type="catalytic activity">
    <reaction evidence="4">
        <text>a fatty acyl-[ACP] + malonyl-[ACP] + H(+) = a 3-oxoacyl-[ACP] + holo-[ACP] + CO2</text>
        <dbReference type="Rhea" id="RHEA:22836"/>
        <dbReference type="Rhea" id="RHEA-COMP:9623"/>
        <dbReference type="Rhea" id="RHEA-COMP:9685"/>
        <dbReference type="Rhea" id="RHEA-COMP:9916"/>
        <dbReference type="Rhea" id="RHEA-COMP:14125"/>
        <dbReference type="ChEBI" id="CHEBI:15378"/>
        <dbReference type="ChEBI" id="CHEBI:16526"/>
        <dbReference type="ChEBI" id="CHEBI:64479"/>
        <dbReference type="ChEBI" id="CHEBI:78449"/>
        <dbReference type="ChEBI" id="CHEBI:78776"/>
        <dbReference type="ChEBI" id="CHEBI:138651"/>
        <dbReference type="EC" id="2.3.1.41"/>
    </reaction>
</comment>
<dbReference type="InterPro" id="IPR016039">
    <property type="entry name" value="Thiolase-like"/>
</dbReference>
<dbReference type="PROSITE" id="PS52004">
    <property type="entry name" value="KS3_2"/>
    <property type="match status" value="1"/>
</dbReference>
<dbReference type="InParanoid" id="G8JTP2"/>
<accession>G8JTP2</accession>
<dbReference type="EMBL" id="CP002500">
    <property type="protein sequence ID" value="AET39395.1"/>
    <property type="molecule type" value="Genomic_DNA"/>
</dbReference>
<dbReference type="PANTHER" id="PTHR11712">
    <property type="entry name" value="POLYKETIDE SYNTHASE-RELATED"/>
    <property type="match status" value="1"/>
</dbReference>
<dbReference type="GO" id="GO:0005739">
    <property type="term" value="C:mitochondrion"/>
    <property type="evidence" value="ECO:0007669"/>
    <property type="project" value="TreeGrafter"/>
</dbReference>
<dbReference type="eggNOG" id="KOG1394">
    <property type="taxonomic scope" value="Eukaryota"/>
</dbReference>
<dbReference type="STRING" id="931890.G8JTP2"/>
<dbReference type="GeneID" id="11470035"/>
<dbReference type="CDD" id="cd00834">
    <property type="entry name" value="KAS_I_II"/>
    <property type="match status" value="1"/>
</dbReference>
<organism evidence="7 8">
    <name type="scientific">Eremothecium cymbalariae (strain CBS 270.75 / DBVPG 7215 / KCTC 17166 / NRRL Y-17582)</name>
    <name type="common">Yeast</name>
    <dbReference type="NCBI Taxonomy" id="931890"/>
    <lineage>
        <taxon>Eukaryota</taxon>
        <taxon>Fungi</taxon>
        <taxon>Dikarya</taxon>
        <taxon>Ascomycota</taxon>
        <taxon>Saccharomycotina</taxon>
        <taxon>Saccharomycetes</taxon>
        <taxon>Saccharomycetales</taxon>
        <taxon>Saccharomycetaceae</taxon>
        <taxon>Eremothecium</taxon>
    </lineage>
</organism>
<dbReference type="Gene3D" id="3.40.47.10">
    <property type="match status" value="1"/>
</dbReference>
<dbReference type="Pfam" id="PF00109">
    <property type="entry name" value="ketoacyl-synt"/>
    <property type="match status" value="1"/>
</dbReference>
<evidence type="ECO:0000256" key="4">
    <source>
        <dbReference type="ARBA" id="ARBA00049541"/>
    </source>
</evidence>
<dbReference type="GO" id="GO:0006633">
    <property type="term" value="P:fatty acid biosynthetic process"/>
    <property type="evidence" value="ECO:0007669"/>
    <property type="project" value="InterPro"/>
</dbReference>
<dbReference type="PROSITE" id="PS00606">
    <property type="entry name" value="KS3_1"/>
    <property type="match status" value="1"/>
</dbReference>
<reference evidence="8" key="1">
    <citation type="journal article" date="2012" name="G3 (Bethesda)">
        <title>Pichia sorbitophila, an interspecies yeast hybrid reveals early steps of genome resolution following polyploidization.</title>
        <authorList>
            <person name="Leh Louis V."/>
            <person name="Despons L."/>
            <person name="Friedrich A."/>
            <person name="Martin T."/>
            <person name="Durrens P."/>
            <person name="Casaregola S."/>
            <person name="Neuveglise C."/>
            <person name="Fairhead C."/>
            <person name="Marck C."/>
            <person name="Cruz J.A."/>
            <person name="Straub M.L."/>
            <person name="Kugler V."/>
            <person name="Sacerdot C."/>
            <person name="Uzunov Z."/>
            <person name="Thierry A."/>
            <person name="Weiss S."/>
            <person name="Bleykasten C."/>
            <person name="De Montigny J."/>
            <person name="Jacques N."/>
            <person name="Jung P."/>
            <person name="Lemaire M."/>
            <person name="Mallet S."/>
            <person name="Morel G."/>
            <person name="Richard G.F."/>
            <person name="Sarkar A."/>
            <person name="Savel G."/>
            <person name="Schacherer J."/>
            <person name="Seret M.L."/>
            <person name="Talla E."/>
            <person name="Samson G."/>
            <person name="Jubin C."/>
            <person name="Poulain J."/>
            <person name="Vacherie B."/>
            <person name="Barbe V."/>
            <person name="Pelletier E."/>
            <person name="Sherman D.J."/>
            <person name="Westhof E."/>
            <person name="Weissenbach J."/>
            <person name="Baret P.V."/>
            <person name="Wincker P."/>
            <person name="Gaillardin C."/>
            <person name="Dujon B."/>
            <person name="Souciet J.L."/>
        </authorList>
    </citation>
    <scope>NUCLEOTIDE SEQUENCE [LARGE SCALE GENOMIC DNA]</scope>
    <source>
        <strain evidence="8">CBS 270.75 / DBVPG 7215 / KCTC 17166 / NRRL Y-17582</strain>
    </source>
</reference>
<dbReference type="InterPro" id="IPR014030">
    <property type="entry name" value="Ketoacyl_synth_N"/>
</dbReference>
<dbReference type="FunCoup" id="G8JTP2">
    <property type="interactions" value="439"/>
</dbReference>
<evidence type="ECO:0000256" key="2">
    <source>
        <dbReference type="ARBA" id="ARBA00013191"/>
    </source>
</evidence>
<keyword evidence="8" id="KW-1185">Reference proteome</keyword>
<dbReference type="OrthoDB" id="5334845at2759"/>
<dbReference type="NCBIfam" id="NF005589">
    <property type="entry name" value="PRK07314.1"/>
    <property type="match status" value="1"/>
</dbReference>
<dbReference type="InterPro" id="IPR014031">
    <property type="entry name" value="Ketoacyl_synth_C"/>
</dbReference>
<evidence type="ECO:0000256" key="1">
    <source>
        <dbReference type="ARBA" id="ARBA00008467"/>
    </source>
</evidence>
<evidence type="ECO:0000313" key="8">
    <source>
        <dbReference type="Proteomes" id="UP000006790"/>
    </source>
</evidence>
<name>G8JTP2_ERECY</name>
<feature type="domain" description="Ketosynthase family 3 (KS3)" evidence="6">
    <location>
        <begin position="2"/>
        <end position="434"/>
    </location>
</feature>
<dbReference type="Pfam" id="PF02801">
    <property type="entry name" value="Ketoacyl-synt_C"/>
    <property type="match status" value="1"/>
</dbReference>
<comment type="similarity">
    <text evidence="1 5">Belongs to the thiolase-like superfamily. Beta-ketoacyl-ACP synthases family.</text>
</comment>
<dbReference type="InterPro" id="IPR020841">
    <property type="entry name" value="PKS_Beta-ketoAc_synthase_dom"/>
</dbReference>
<dbReference type="SMART" id="SM00825">
    <property type="entry name" value="PKS_KS"/>
    <property type="match status" value="1"/>
</dbReference>
<keyword evidence="3 5" id="KW-0808">Transferase</keyword>
<dbReference type="HOGENOM" id="CLU_000022_69_2_1"/>
<dbReference type="PANTHER" id="PTHR11712:SF336">
    <property type="entry name" value="3-OXOACYL-[ACYL-CARRIER-PROTEIN] SYNTHASE, MITOCHONDRIAL"/>
    <property type="match status" value="1"/>
</dbReference>
<dbReference type="GO" id="GO:0004315">
    <property type="term" value="F:3-oxoacyl-[acyl-carrier-protein] synthase activity"/>
    <property type="evidence" value="ECO:0007669"/>
    <property type="project" value="UniProtKB-EC"/>
</dbReference>
<dbReference type="OMA" id="QIGHCLG"/>
<evidence type="ECO:0000259" key="6">
    <source>
        <dbReference type="PROSITE" id="PS52004"/>
    </source>
</evidence>
<dbReference type="AlphaFoldDB" id="G8JTP2"/>